<dbReference type="Pfam" id="PF06156">
    <property type="entry name" value="YabA"/>
    <property type="match status" value="1"/>
</dbReference>
<keyword evidence="8" id="KW-1185">Reference proteome</keyword>
<dbReference type="GO" id="GO:0046872">
    <property type="term" value="F:metal ion binding"/>
    <property type="evidence" value="ECO:0007669"/>
    <property type="project" value="UniProtKB-KW"/>
</dbReference>
<evidence type="ECO:0000256" key="4">
    <source>
        <dbReference type="ARBA" id="ARBA00022833"/>
    </source>
</evidence>
<keyword evidence="2" id="KW-0235">DNA replication</keyword>
<keyword evidence="3" id="KW-0479">Metal-binding</keyword>
<evidence type="ECO:0000256" key="3">
    <source>
        <dbReference type="ARBA" id="ARBA00022723"/>
    </source>
</evidence>
<dbReference type="GO" id="GO:0006260">
    <property type="term" value="P:DNA replication"/>
    <property type="evidence" value="ECO:0007669"/>
    <property type="project" value="UniProtKB-KW"/>
</dbReference>
<name>A0A0L6W135_9FIRM</name>
<keyword evidence="1" id="KW-0963">Cytoplasm</keyword>
<evidence type="ECO:0000256" key="5">
    <source>
        <dbReference type="ARBA" id="ARBA00022880"/>
    </source>
</evidence>
<evidence type="ECO:0000313" key="7">
    <source>
        <dbReference type="EMBL" id="KNZ69181.1"/>
    </source>
</evidence>
<organism evidence="7 8">
    <name type="scientific">Thermincola ferriacetica</name>
    <dbReference type="NCBI Taxonomy" id="281456"/>
    <lineage>
        <taxon>Bacteria</taxon>
        <taxon>Bacillati</taxon>
        <taxon>Bacillota</taxon>
        <taxon>Clostridia</taxon>
        <taxon>Eubacteriales</taxon>
        <taxon>Thermincolaceae</taxon>
        <taxon>Thermincola</taxon>
    </lineage>
</organism>
<comment type="caution">
    <text evidence="7">The sequence shown here is derived from an EMBL/GenBank/DDBJ whole genome shotgun (WGS) entry which is preliminary data.</text>
</comment>
<proteinExistence type="predicted"/>
<dbReference type="Proteomes" id="UP000037175">
    <property type="component" value="Unassembled WGS sequence"/>
</dbReference>
<keyword evidence="6" id="KW-0175">Coiled coil</keyword>
<feature type="coiled-coil region" evidence="6">
    <location>
        <begin position="1"/>
        <end position="42"/>
    </location>
</feature>
<evidence type="ECO:0000256" key="6">
    <source>
        <dbReference type="SAM" id="Coils"/>
    </source>
</evidence>
<dbReference type="PATRIC" id="fig|281456.6.peg.2237"/>
<evidence type="ECO:0000256" key="1">
    <source>
        <dbReference type="ARBA" id="ARBA00022490"/>
    </source>
</evidence>
<accession>A0A0L6W135</accession>
<dbReference type="PIRSF" id="PIRSF021439">
    <property type="entry name" value="DUF972"/>
    <property type="match status" value="1"/>
</dbReference>
<dbReference type="RefSeq" id="WP_013119014.1">
    <property type="nucleotide sequence ID" value="NZ_LGTE01000015.1"/>
</dbReference>
<keyword evidence="4" id="KW-0862">Zinc</keyword>
<dbReference type="EMBL" id="LGTE01000015">
    <property type="protein sequence ID" value="KNZ69181.1"/>
    <property type="molecule type" value="Genomic_DNA"/>
</dbReference>
<dbReference type="AlphaFoldDB" id="A0A0L6W135"/>
<evidence type="ECO:0000313" key="8">
    <source>
        <dbReference type="Proteomes" id="UP000037175"/>
    </source>
</evidence>
<dbReference type="InterPro" id="IPR010377">
    <property type="entry name" value="YabA"/>
</dbReference>
<evidence type="ECO:0000256" key="2">
    <source>
        <dbReference type="ARBA" id="ARBA00022705"/>
    </source>
</evidence>
<keyword evidence="5" id="KW-0236">DNA replication inhibitor</keyword>
<evidence type="ECO:0008006" key="9">
    <source>
        <dbReference type="Google" id="ProtNLM"/>
    </source>
</evidence>
<protein>
    <recommendedName>
        <fullName evidence="9">DNA replication initiation control protein YabA</fullName>
    </recommendedName>
</protein>
<reference evidence="8" key="1">
    <citation type="submission" date="2015-07" db="EMBL/GenBank/DDBJ databases">
        <title>Complete Genome of Thermincola ferriacetica strain Z-0001T.</title>
        <authorList>
            <person name="Lusk B."/>
            <person name="Badalamenti J.P."/>
            <person name="Parameswaran P."/>
            <person name="Bond D.R."/>
            <person name="Torres C.I."/>
        </authorList>
    </citation>
    <scope>NUCLEOTIDE SEQUENCE [LARGE SCALE GENOMIC DNA]</scope>
    <source>
        <strain evidence="8">Z-0001</strain>
    </source>
</reference>
<dbReference type="GO" id="GO:0008156">
    <property type="term" value="P:negative regulation of DNA replication"/>
    <property type="evidence" value="ECO:0007669"/>
    <property type="project" value="UniProtKB-KW"/>
</dbReference>
<gene>
    <name evidence="7" type="ORF">Tfer_2126</name>
</gene>
<sequence length="117" mass="13740">MKQLTNLIIEFEEKISELVKELQNLKMRAYALEDENEKLRKEISEVYQFYTKEGRSGKGNVQAPKEGLENLARLYNEGFHICHLHFGQSRNNSDCLFCMGFLKKGIQRDVQVKENRL</sequence>